<name>A0A5J6VNS0_9VIRU</name>
<proteinExistence type="predicted"/>
<organism evidence="1">
    <name type="scientific">Megaviridae environmental sample</name>
    <dbReference type="NCBI Taxonomy" id="1737588"/>
    <lineage>
        <taxon>Viruses</taxon>
        <taxon>Varidnaviria</taxon>
        <taxon>Bamfordvirae</taxon>
        <taxon>Nucleocytoviricota</taxon>
        <taxon>Megaviricetes</taxon>
        <taxon>Imitervirales</taxon>
        <taxon>Mimiviridae</taxon>
        <taxon>environmental samples</taxon>
    </lineage>
</organism>
<accession>A0A5J6VNS0</accession>
<evidence type="ECO:0000313" key="1">
    <source>
        <dbReference type="EMBL" id="QFG75004.1"/>
    </source>
</evidence>
<reference evidence="1" key="1">
    <citation type="journal article" date="2019" name="Philos. Trans. R. Soc. Lond., B, Biol. Sci.">
        <title>Targeted metagenomic recovery of four divergent viruses reveals shared and distinctive characteristics of giant viruses of marine eukaryotes.</title>
        <authorList>
            <person name="Needham D.M."/>
            <person name="Poirier C."/>
            <person name="Hehenberger E."/>
            <person name="Jimenez V."/>
            <person name="Swalwell J.E."/>
            <person name="Santoro A.E."/>
            <person name="Worden A.Z."/>
        </authorList>
    </citation>
    <scope>NUCLEOTIDE SEQUENCE</scope>
    <source>
        <strain evidence="1">OPacV-421</strain>
    </source>
</reference>
<protein>
    <submittedName>
        <fullName evidence="1">Uncharacterized protein</fullName>
    </submittedName>
</protein>
<dbReference type="EMBL" id="MN448296">
    <property type="protein sequence ID" value="QFG75004.1"/>
    <property type="molecule type" value="Genomic_DNA"/>
</dbReference>
<sequence length="341" mass="40738">MHQIKDKREKKLFNKTTYSNFNKREVLKQLHLSILNSKLEDSINWSAELICSGHFIEIWDVILLITCKHIHLGNPKLCIYIDKQFKDFKQIIKDYIGFELVLRNNEQIRYLFFEIIFILCKSNKKPAFENVKINKTTDFNLLSLNAKFHAPDLSFISFCFKSTDPKELLLPLNEFAFNLKNKDTRNCYYWIEWLIEFDCLCRKNKTMLTCSYRPIEINHKFQVDVIWIVWDILFHVSKDNKLLHAIIESLRNIFCIKYSFSVKKKRKHILYFASQLITEPNDLTIDILNKLNKQHLHSLMSKIDNIYQRIDNKVKKELDTTKIINANKGKKHEKIDMILKV</sequence>